<organism evidence="8 9">
    <name type="scientific">Maricaulis virginensis</name>
    <dbReference type="NCBI Taxonomy" id="144022"/>
    <lineage>
        <taxon>Bacteria</taxon>
        <taxon>Pseudomonadati</taxon>
        <taxon>Pseudomonadota</taxon>
        <taxon>Alphaproteobacteria</taxon>
        <taxon>Maricaulales</taxon>
        <taxon>Maricaulaceae</taxon>
        <taxon>Maricaulis</taxon>
    </lineage>
</organism>
<evidence type="ECO:0000313" key="8">
    <source>
        <dbReference type="EMBL" id="GLK52822.1"/>
    </source>
</evidence>
<dbReference type="SUPFAM" id="SSF55874">
    <property type="entry name" value="ATPase domain of HSP90 chaperone/DNA topoisomerase II/histidine kinase"/>
    <property type="match status" value="1"/>
</dbReference>
<comment type="caution">
    <text evidence="8">The sequence shown here is derived from an EMBL/GenBank/DDBJ whole genome shotgun (WGS) entry which is preliminary data.</text>
</comment>
<dbReference type="Proteomes" id="UP001143486">
    <property type="component" value="Unassembled WGS sequence"/>
</dbReference>
<dbReference type="InterPro" id="IPR005467">
    <property type="entry name" value="His_kinase_dom"/>
</dbReference>
<dbReference type="InterPro" id="IPR036890">
    <property type="entry name" value="HATPase_C_sf"/>
</dbReference>
<dbReference type="PROSITE" id="PS50109">
    <property type="entry name" value="HIS_KIN"/>
    <property type="match status" value="1"/>
</dbReference>
<dbReference type="RefSeq" id="WP_271187181.1">
    <property type="nucleotide sequence ID" value="NZ_BSFE01000006.1"/>
</dbReference>
<feature type="transmembrane region" description="Helical" evidence="6">
    <location>
        <begin position="90"/>
        <end position="108"/>
    </location>
</feature>
<protein>
    <recommendedName>
        <fullName evidence="2">histidine kinase</fullName>
        <ecNumber evidence="2">2.7.13.3</ecNumber>
    </recommendedName>
</protein>
<sequence>MHSALLTILLDLLFVAAGTVAAAYLWTHARSIQFAGAVRAVQVLSVGIVLWAAYYLADALLHIAGPLVLPPDVLAVWVDLAGHRIRPLSDAVAVALMLIGFVMLIRRLGRLLSRMRRSASRMQVELSSRDTLEAELKTEAEMQRALRQSKSEFLMGLSHELQTPLNGILGLASLLANTELDAEQRRLLTTLEQSAQATLNRVSDVLDLSQLENGRVELRSTVFEPCELVRSVTGLFAPLAAERGLELGPACGDDGKQPMIGDPGRIKQILTQLVSNAVKFTPAGRITVDVKAEPIDPDHARLTFIVTDTGIGMTPEELGLATGTRTLRTGSGSGIGLSICHRLVDLMQGELVFDSTPGAGTQARACIVVQIEPDSVDV</sequence>
<evidence type="ECO:0000313" key="9">
    <source>
        <dbReference type="Proteomes" id="UP001143486"/>
    </source>
</evidence>
<keyword evidence="3" id="KW-0597">Phosphoprotein</keyword>
<evidence type="ECO:0000259" key="7">
    <source>
        <dbReference type="PROSITE" id="PS50109"/>
    </source>
</evidence>
<evidence type="ECO:0000256" key="1">
    <source>
        <dbReference type="ARBA" id="ARBA00000085"/>
    </source>
</evidence>
<feature type="domain" description="Histidine kinase" evidence="7">
    <location>
        <begin position="156"/>
        <end position="371"/>
    </location>
</feature>
<evidence type="ECO:0000256" key="5">
    <source>
        <dbReference type="ARBA" id="ARBA00022777"/>
    </source>
</evidence>
<gene>
    <name evidence="8" type="ORF">GCM10017621_23300</name>
</gene>
<dbReference type="PANTHER" id="PTHR43047">
    <property type="entry name" value="TWO-COMPONENT HISTIDINE PROTEIN KINASE"/>
    <property type="match status" value="1"/>
</dbReference>
<evidence type="ECO:0000256" key="2">
    <source>
        <dbReference type="ARBA" id="ARBA00012438"/>
    </source>
</evidence>
<dbReference type="SMART" id="SM00388">
    <property type="entry name" value="HisKA"/>
    <property type="match status" value="1"/>
</dbReference>
<reference evidence="8" key="2">
    <citation type="submission" date="2023-01" db="EMBL/GenBank/DDBJ databases">
        <authorList>
            <person name="Sun Q."/>
            <person name="Evtushenko L."/>
        </authorList>
    </citation>
    <scope>NUCLEOTIDE SEQUENCE</scope>
    <source>
        <strain evidence="8">VKM B-1513</strain>
    </source>
</reference>
<dbReference type="EMBL" id="BSFE01000006">
    <property type="protein sequence ID" value="GLK52822.1"/>
    <property type="molecule type" value="Genomic_DNA"/>
</dbReference>
<dbReference type="PRINTS" id="PR00344">
    <property type="entry name" value="BCTRLSENSOR"/>
</dbReference>
<keyword evidence="9" id="KW-1185">Reference proteome</keyword>
<evidence type="ECO:0000256" key="4">
    <source>
        <dbReference type="ARBA" id="ARBA00022679"/>
    </source>
</evidence>
<dbReference type="InterPro" id="IPR003661">
    <property type="entry name" value="HisK_dim/P_dom"/>
</dbReference>
<dbReference type="SUPFAM" id="SSF47384">
    <property type="entry name" value="Homodimeric domain of signal transducing histidine kinase"/>
    <property type="match status" value="1"/>
</dbReference>
<dbReference type="CDD" id="cd00082">
    <property type="entry name" value="HisKA"/>
    <property type="match status" value="1"/>
</dbReference>
<dbReference type="AlphaFoldDB" id="A0A9W6INM6"/>
<keyword evidence="4" id="KW-0808">Transferase</keyword>
<dbReference type="Gene3D" id="1.10.287.130">
    <property type="match status" value="1"/>
</dbReference>
<dbReference type="SMART" id="SM00387">
    <property type="entry name" value="HATPase_c"/>
    <property type="match status" value="1"/>
</dbReference>
<dbReference type="GO" id="GO:0000155">
    <property type="term" value="F:phosphorelay sensor kinase activity"/>
    <property type="evidence" value="ECO:0007669"/>
    <property type="project" value="InterPro"/>
</dbReference>
<accession>A0A9W6INM6</accession>
<proteinExistence type="predicted"/>
<evidence type="ECO:0000256" key="6">
    <source>
        <dbReference type="SAM" id="Phobius"/>
    </source>
</evidence>
<dbReference type="InterPro" id="IPR004358">
    <property type="entry name" value="Sig_transdc_His_kin-like_C"/>
</dbReference>
<keyword evidence="6" id="KW-1133">Transmembrane helix</keyword>
<dbReference type="Pfam" id="PF00512">
    <property type="entry name" value="HisKA"/>
    <property type="match status" value="1"/>
</dbReference>
<name>A0A9W6INM6_9PROT</name>
<reference evidence="8" key="1">
    <citation type="journal article" date="2014" name="Int. J. Syst. Evol. Microbiol.">
        <title>Complete genome sequence of Corynebacterium casei LMG S-19264T (=DSM 44701T), isolated from a smear-ripened cheese.</title>
        <authorList>
            <consortium name="US DOE Joint Genome Institute (JGI-PGF)"/>
            <person name="Walter F."/>
            <person name="Albersmeier A."/>
            <person name="Kalinowski J."/>
            <person name="Ruckert C."/>
        </authorList>
    </citation>
    <scope>NUCLEOTIDE SEQUENCE</scope>
    <source>
        <strain evidence="8">VKM B-1513</strain>
    </source>
</reference>
<comment type="catalytic activity">
    <reaction evidence="1">
        <text>ATP + protein L-histidine = ADP + protein N-phospho-L-histidine.</text>
        <dbReference type="EC" id="2.7.13.3"/>
    </reaction>
</comment>
<dbReference type="Gene3D" id="3.30.565.10">
    <property type="entry name" value="Histidine kinase-like ATPase, C-terminal domain"/>
    <property type="match status" value="1"/>
</dbReference>
<dbReference type="Pfam" id="PF02518">
    <property type="entry name" value="HATPase_c"/>
    <property type="match status" value="1"/>
</dbReference>
<evidence type="ECO:0000256" key="3">
    <source>
        <dbReference type="ARBA" id="ARBA00022553"/>
    </source>
</evidence>
<keyword evidence="6" id="KW-0472">Membrane</keyword>
<dbReference type="EC" id="2.7.13.3" evidence="2"/>
<dbReference type="InterPro" id="IPR003594">
    <property type="entry name" value="HATPase_dom"/>
</dbReference>
<keyword evidence="6" id="KW-0812">Transmembrane</keyword>
<dbReference type="InterPro" id="IPR036097">
    <property type="entry name" value="HisK_dim/P_sf"/>
</dbReference>
<keyword evidence="5" id="KW-0418">Kinase</keyword>